<dbReference type="GeneID" id="60325379"/>
<evidence type="ECO:0000256" key="1">
    <source>
        <dbReference type="ARBA" id="ARBA00004328"/>
    </source>
</evidence>
<comment type="subcellular location">
    <subcellularLocation>
        <location evidence="1">Virion</location>
    </subcellularLocation>
</comment>
<accession>A0A222ZKD9</accession>
<dbReference type="KEGG" id="vg:60325379"/>
<dbReference type="Pfam" id="PF05065">
    <property type="entry name" value="Phage_capsid"/>
    <property type="match status" value="1"/>
</dbReference>
<dbReference type="EMBL" id="MF324911">
    <property type="protein sequence ID" value="ASR85214.1"/>
    <property type="molecule type" value="Genomic_DNA"/>
</dbReference>
<gene>
    <name evidence="4" type="primary">12</name>
    <name evidence="4" type="ORF">SEA_SIRPHILIP_12</name>
</gene>
<sequence>MADISRAEVATLIQDAYSDSLLAAAKQGSTVLSAFQNVNMGTKTTHLPVLATLPEAGWVGESATDPSGVIPQSKVTWANRTLVAEEVAVIIPVPEAVIDDATVAILTEIAEQGGQAIGKKLDQAVVFGIDKPASWVSPSLVPAAIAAGQAVAHVSGVANEFDLVGASNKVAEQIAVAGWAPDTLLSSLALRYQVANVRDADGNLAFRDGSFLGFNTHFNRNGAWAPSAAVSVIADASRVKIGVRQDIQVKFLDQATLGTGEDQINLAERDMVALRLKARFAYVLGTSATAMGENKTPVGVVTPDVTPPA</sequence>
<evidence type="ECO:0000256" key="2">
    <source>
        <dbReference type="ARBA" id="ARBA00022844"/>
    </source>
</evidence>
<proteinExistence type="predicted"/>
<dbReference type="Proteomes" id="UP000224266">
    <property type="component" value="Segment"/>
</dbReference>
<dbReference type="Gene3D" id="3.30.2400.10">
    <property type="entry name" value="Major capsid protein gp5"/>
    <property type="match status" value="1"/>
</dbReference>
<dbReference type="SUPFAM" id="SSF56563">
    <property type="entry name" value="Major capsid protein gp5"/>
    <property type="match status" value="1"/>
</dbReference>
<reference evidence="5" key="1">
    <citation type="submission" date="2017-06" db="EMBL/GenBank/DDBJ databases">
        <authorList>
            <person name="Kim H.J."/>
            <person name="Triplett B.A."/>
        </authorList>
    </citation>
    <scope>NUCLEOTIDE SEQUENCE [LARGE SCALE GENOMIC DNA]</scope>
</reference>
<dbReference type="InterPro" id="IPR054612">
    <property type="entry name" value="Phage_capsid-like_C"/>
</dbReference>
<organism evidence="4 5">
    <name type="scientific">Mycobacterium phage SirPhilip</name>
    <dbReference type="NCBI Taxonomy" id="2015824"/>
    <lineage>
        <taxon>Viruses</taxon>
        <taxon>Duplodnaviria</taxon>
        <taxon>Heunggongvirae</taxon>
        <taxon>Uroviricota</taxon>
        <taxon>Caudoviricetes</taxon>
        <taxon>Weiservirinae</taxon>
        <taxon>Anayavirus</taxon>
        <taxon>Anayavirus sirphilip</taxon>
    </lineage>
</organism>
<dbReference type="GO" id="GO:0044423">
    <property type="term" value="C:virion component"/>
    <property type="evidence" value="ECO:0007669"/>
    <property type="project" value="UniProtKB-KW"/>
</dbReference>
<evidence type="ECO:0000313" key="5">
    <source>
        <dbReference type="Proteomes" id="UP000224266"/>
    </source>
</evidence>
<evidence type="ECO:0000259" key="3">
    <source>
        <dbReference type="Pfam" id="PF05065"/>
    </source>
</evidence>
<name>A0A222ZKD9_9CAUD</name>
<keyword evidence="2" id="KW-0946">Virion</keyword>
<protein>
    <submittedName>
        <fullName evidence="4">Major capsid protein</fullName>
    </submittedName>
</protein>
<dbReference type="NCBIfam" id="TIGR01554">
    <property type="entry name" value="major_cap_HK97"/>
    <property type="match status" value="1"/>
</dbReference>
<feature type="domain" description="Phage capsid-like C-terminal" evidence="3">
    <location>
        <begin position="12"/>
        <end position="283"/>
    </location>
</feature>
<dbReference type="RefSeq" id="YP_009953896.1">
    <property type="nucleotide sequence ID" value="NC_051627.1"/>
</dbReference>
<dbReference type="InterPro" id="IPR024455">
    <property type="entry name" value="Phage_capsid"/>
</dbReference>
<keyword evidence="5" id="KW-1185">Reference proteome</keyword>
<evidence type="ECO:0000313" key="4">
    <source>
        <dbReference type="EMBL" id="ASR85214.1"/>
    </source>
</evidence>